<accession>A0A0D7B5I9</accession>
<evidence type="ECO:0000313" key="3">
    <source>
        <dbReference type="Proteomes" id="UP000054007"/>
    </source>
</evidence>
<name>A0A0D7B5I9_9AGAR</name>
<gene>
    <name evidence="2" type="ORF">CYLTODRAFT_492847</name>
</gene>
<reference evidence="2 3" key="1">
    <citation type="journal article" date="2015" name="Fungal Genet. Biol.">
        <title>Evolution of novel wood decay mechanisms in Agaricales revealed by the genome sequences of Fistulina hepatica and Cylindrobasidium torrendii.</title>
        <authorList>
            <person name="Floudas D."/>
            <person name="Held B.W."/>
            <person name="Riley R."/>
            <person name="Nagy L.G."/>
            <person name="Koehler G."/>
            <person name="Ransdell A.S."/>
            <person name="Younus H."/>
            <person name="Chow J."/>
            <person name="Chiniquy J."/>
            <person name="Lipzen A."/>
            <person name="Tritt A."/>
            <person name="Sun H."/>
            <person name="Haridas S."/>
            <person name="LaButti K."/>
            <person name="Ohm R.A."/>
            <person name="Kues U."/>
            <person name="Blanchette R.A."/>
            <person name="Grigoriev I.V."/>
            <person name="Minto R.E."/>
            <person name="Hibbett D.S."/>
        </authorList>
    </citation>
    <scope>NUCLEOTIDE SEQUENCE [LARGE SCALE GENOMIC DNA]</scope>
    <source>
        <strain evidence="2 3">FP15055 ss-10</strain>
    </source>
</reference>
<organism evidence="2 3">
    <name type="scientific">Cylindrobasidium torrendii FP15055 ss-10</name>
    <dbReference type="NCBI Taxonomy" id="1314674"/>
    <lineage>
        <taxon>Eukaryota</taxon>
        <taxon>Fungi</taxon>
        <taxon>Dikarya</taxon>
        <taxon>Basidiomycota</taxon>
        <taxon>Agaricomycotina</taxon>
        <taxon>Agaricomycetes</taxon>
        <taxon>Agaricomycetidae</taxon>
        <taxon>Agaricales</taxon>
        <taxon>Marasmiineae</taxon>
        <taxon>Physalacriaceae</taxon>
        <taxon>Cylindrobasidium</taxon>
    </lineage>
</organism>
<evidence type="ECO:0000313" key="2">
    <source>
        <dbReference type="EMBL" id="KIY64781.1"/>
    </source>
</evidence>
<evidence type="ECO:0000256" key="1">
    <source>
        <dbReference type="SAM" id="MobiDB-lite"/>
    </source>
</evidence>
<dbReference type="Proteomes" id="UP000054007">
    <property type="component" value="Unassembled WGS sequence"/>
</dbReference>
<proteinExistence type="predicted"/>
<feature type="region of interest" description="Disordered" evidence="1">
    <location>
        <begin position="336"/>
        <end position="359"/>
    </location>
</feature>
<keyword evidence="3" id="KW-1185">Reference proteome</keyword>
<dbReference type="EMBL" id="KN880619">
    <property type="protein sequence ID" value="KIY64781.1"/>
    <property type="molecule type" value="Genomic_DNA"/>
</dbReference>
<dbReference type="AlphaFoldDB" id="A0A0D7B5I9"/>
<sequence>MLIDKLSFHTLVDGVHDSYEDVPLHHRVARAIEIIECLEKKYGLGPDFDAMLDIVDSTHPLGCLAGKPGYTTTEFEKEKRVHYQRRRGDQATRMKNFYEMSLLGYRDFITWNRTCYGEGNTAQDSGICGYLLNLQTPTEHLLTVDRLGGQSPGTFDVKHRMNSANMSLVTHKLWVRGVYLLIPVVSAQKLRMPRRFVETVKHNKECAPKDRINIRNDFPLRSKESSPGYLYLAVDLYAYRKPRDWLYLINGEMFWEGTVTGDGCLTLFHGDPLVCTYASAINKDNSVRAGIWDVGLAALTPTVRRLVEEFVEVTEGWTSGALAESPDEYKAAIAEASEDSKPLQARKRHGGGFFSEKAQ</sequence>
<protein>
    <submittedName>
        <fullName evidence="2">Uncharacterized protein</fullName>
    </submittedName>
</protein>